<keyword evidence="2" id="KW-0472">Membrane</keyword>
<evidence type="ECO:0000256" key="1">
    <source>
        <dbReference type="SAM" id="MobiDB-lite"/>
    </source>
</evidence>
<evidence type="ECO:0000313" key="4">
    <source>
        <dbReference type="Proteomes" id="UP001595190"/>
    </source>
</evidence>
<feature type="region of interest" description="Disordered" evidence="1">
    <location>
        <begin position="259"/>
        <end position="280"/>
    </location>
</feature>
<feature type="transmembrane region" description="Helical" evidence="2">
    <location>
        <begin position="173"/>
        <end position="193"/>
    </location>
</feature>
<feature type="transmembrane region" description="Helical" evidence="2">
    <location>
        <begin position="47"/>
        <end position="68"/>
    </location>
</feature>
<feature type="transmembrane region" description="Helical" evidence="2">
    <location>
        <begin position="213"/>
        <end position="231"/>
    </location>
</feature>
<evidence type="ECO:0000313" key="3">
    <source>
        <dbReference type="EMBL" id="MFC2254800.1"/>
    </source>
</evidence>
<comment type="caution">
    <text evidence="3">The sequence shown here is derived from an EMBL/GenBank/DDBJ whole genome shotgun (WGS) entry which is preliminary data.</text>
</comment>
<keyword evidence="2" id="KW-1133">Transmembrane helix</keyword>
<proteinExistence type="predicted"/>
<feature type="transmembrane region" description="Helical" evidence="2">
    <location>
        <begin position="21"/>
        <end position="41"/>
    </location>
</feature>
<dbReference type="RefSeq" id="WP_394315410.1">
    <property type="nucleotide sequence ID" value="NZ_JBHGPK010000045.1"/>
</dbReference>
<keyword evidence="2" id="KW-0812">Transmembrane</keyword>
<gene>
    <name evidence="3" type="ORF">ACETRX_34680</name>
</gene>
<sequence length="280" mass="30678">MAAGMNLFTALFDTYQRTARLFPGLLMLLPALLALLAWFPYLIIGNIGLSLVTLATSCGLLYTLATIARTKGKRIETKLLAKWGGWPTTILLRHSSQMDRFTRARYHAFLAKSVPIEFPTLEQERQDPARADEVYGSAIKWLLEKARGDKFPMVAKENASYGFRRNLLGLRPLALSLCVLVTLLSVAAIVLQLAPQWSGLTWSQITASQSTGVWAALGVNIFAAVLWATTVSEDWVRQAADQYASALLACCDSLATSSVKSPARQRTPRAPKGTTGEDDT</sequence>
<organism evidence="3 4">
    <name type="scientific">Labrys neptuniae</name>
    <dbReference type="NCBI Taxonomy" id="376174"/>
    <lineage>
        <taxon>Bacteria</taxon>
        <taxon>Pseudomonadati</taxon>
        <taxon>Pseudomonadota</taxon>
        <taxon>Alphaproteobacteria</taxon>
        <taxon>Hyphomicrobiales</taxon>
        <taxon>Xanthobacteraceae</taxon>
        <taxon>Labrys</taxon>
    </lineage>
</organism>
<protein>
    <recommendedName>
        <fullName evidence="5">DUF4231 domain-containing protein</fullName>
    </recommendedName>
</protein>
<reference evidence="3 4" key="1">
    <citation type="submission" date="2024-09" db="EMBL/GenBank/DDBJ databases">
        <title>Description of Labrys sedimenti sp. nov., isolated from a diclofenac-degrading enrichment culture, and genome-based reclassification of Labrys portucalensis as a later heterotypic synonym of Labrys neptuniae.</title>
        <authorList>
            <person name="Tancsics A."/>
            <person name="Csepanyi A."/>
        </authorList>
    </citation>
    <scope>NUCLEOTIDE SEQUENCE [LARGE SCALE GENOMIC DNA]</scope>
    <source>
        <strain evidence="3 4">LMG 23412</strain>
    </source>
</reference>
<accession>A0ABV6ZRJ3</accession>
<name>A0ABV6ZRJ3_9HYPH</name>
<dbReference type="Proteomes" id="UP001595190">
    <property type="component" value="Unassembled WGS sequence"/>
</dbReference>
<evidence type="ECO:0000256" key="2">
    <source>
        <dbReference type="SAM" id="Phobius"/>
    </source>
</evidence>
<evidence type="ECO:0008006" key="5">
    <source>
        <dbReference type="Google" id="ProtNLM"/>
    </source>
</evidence>
<dbReference type="EMBL" id="JBHGPK010000045">
    <property type="protein sequence ID" value="MFC2254800.1"/>
    <property type="molecule type" value="Genomic_DNA"/>
</dbReference>